<evidence type="ECO:0008006" key="4">
    <source>
        <dbReference type="Google" id="ProtNLM"/>
    </source>
</evidence>
<dbReference type="PRINTS" id="PR02086">
    <property type="entry name" value="PUTNUCHARBI1"/>
</dbReference>
<feature type="compositionally biased region" description="Acidic residues" evidence="1">
    <location>
        <begin position="376"/>
        <end position="393"/>
    </location>
</feature>
<proteinExistence type="predicted"/>
<dbReference type="InterPro" id="IPR026103">
    <property type="entry name" value="HARBI1_animal"/>
</dbReference>
<evidence type="ECO:0000313" key="3">
    <source>
        <dbReference type="Proteomes" id="UP000801492"/>
    </source>
</evidence>
<keyword evidence="3" id="KW-1185">Reference proteome</keyword>
<sequence>MKQKERGAFYLEQTSRTSISTLTVSIAHFPKQAHPKTRPSNAQHDEQFRPLAKFYVIRTEKQNIRNGLNFHTTLKHMKTIQTQETQEAPVISINASNHNDTTEEIAEEKFSKRLGVQLGRWKTKDASNTTASVGIDGIVGRFTHATELQWCFDADVTNYTALRTPFQSPTFTSDGGRLLHWKMNLYDSSSESEDEGGRRPRNFKSRVNFAQITDPQQCLEKFRMCAEAIEYVLQVIGGDLQHNTERNRALTPQQQLLTALHWLGNGAQYHGVADMHGLHKSTVQRCVQNVCQKIVTKLFSEEIRWPTGEALASLPQQFMAVAGFPRVAGCIDGSLILIDSPKLNEKAYVDRNGDYSINVTASFSMLPLAGRGSEEWEMDADNDESDGEEDDDVPPGTVQGKDVHSSLVKMFAAE</sequence>
<feature type="region of interest" description="Disordered" evidence="1">
    <location>
        <begin position="376"/>
        <end position="403"/>
    </location>
</feature>
<comment type="caution">
    <text evidence="2">The sequence shown here is derived from an EMBL/GenBank/DDBJ whole genome shotgun (WGS) entry which is preliminary data.</text>
</comment>
<evidence type="ECO:0000256" key="1">
    <source>
        <dbReference type="SAM" id="MobiDB-lite"/>
    </source>
</evidence>
<organism evidence="2 3">
    <name type="scientific">Ignelater luminosus</name>
    <name type="common">Cucubano</name>
    <name type="synonym">Pyrophorus luminosus</name>
    <dbReference type="NCBI Taxonomy" id="2038154"/>
    <lineage>
        <taxon>Eukaryota</taxon>
        <taxon>Metazoa</taxon>
        <taxon>Ecdysozoa</taxon>
        <taxon>Arthropoda</taxon>
        <taxon>Hexapoda</taxon>
        <taxon>Insecta</taxon>
        <taxon>Pterygota</taxon>
        <taxon>Neoptera</taxon>
        <taxon>Endopterygota</taxon>
        <taxon>Coleoptera</taxon>
        <taxon>Polyphaga</taxon>
        <taxon>Elateriformia</taxon>
        <taxon>Elateroidea</taxon>
        <taxon>Elateridae</taxon>
        <taxon>Agrypninae</taxon>
        <taxon>Pyrophorini</taxon>
        <taxon>Ignelater</taxon>
    </lineage>
</organism>
<evidence type="ECO:0000313" key="2">
    <source>
        <dbReference type="EMBL" id="KAF2883833.1"/>
    </source>
</evidence>
<protein>
    <recommendedName>
        <fullName evidence="4">DDE Tnp4 domain-containing protein</fullName>
    </recommendedName>
</protein>
<accession>A0A8K0CG05</accession>
<reference evidence="2" key="1">
    <citation type="submission" date="2019-08" db="EMBL/GenBank/DDBJ databases">
        <title>The genome of the North American firefly Photinus pyralis.</title>
        <authorList>
            <consortium name="Photinus pyralis genome working group"/>
            <person name="Fallon T.R."/>
            <person name="Sander Lower S.E."/>
            <person name="Weng J.-K."/>
        </authorList>
    </citation>
    <scope>NUCLEOTIDE SEQUENCE</scope>
    <source>
        <strain evidence="2">TRF0915ILg1</strain>
        <tissue evidence="2">Whole body</tissue>
    </source>
</reference>
<name>A0A8K0CG05_IGNLU</name>
<dbReference type="Proteomes" id="UP000801492">
    <property type="component" value="Unassembled WGS sequence"/>
</dbReference>
<dbReference type="OrthoDB" id="6764890at2759"/>
<gene>
    <name evidence="2" type="ORF">ILUMI_22335</name>
</gene>
<dbReference type="AlphaFoldDB" id="A0A8K0CG05"/>
<dbReference type="EMBL" id="VTPC01090288">
    <property type="protein sequence ID" value="KAF2883833.1"/>
    <property type="molecule type" value="Genomic_DNA"/>
</dbReference>